<dbReference type="OrthoDB" id="2351919at2"/>
<gene>
    <name evidence="1" type="ORF">SAMN05444401_3696</name>
</gene>
<dbReference type="RefSeq" id="WP_073010203.1">
    <property type="nucleotide sequence ID" value="NZ_FQZO01000007.1"/>
</dbReference>
<dbReference type="Gene3D" id="3.30.460.40">
    <property type="match status" value="1"/>
</dbReference>
<keyword evidence="2" id="KW-1185">Reference proteome</keyword>
<organism evidence="1 2">
    <name type="scientific">Clostridium amylolyticum</name>
    <dbReference type="NCBI Taxonomy" id="1121298"/>
    <lineage>
        <taxon>Bacteria</taxon>
        <taxon>Bacillati</taxon>
        <taxon>Bacillota</taxon>
        <taxon>Clostridia</taxon>
        <taxon>Eubacteriales</taxon>
        <taxon>Clostridiaceae</taxon>
        <taxon>Clostridium</taxon>
    </lineage>
</organism>
<dbReference type="AlphaFoldDB" id="A0A1M6LLL3"/>
<protein>
    <recommendedName>
        <fullName evidence="3">Nucleotidyl transferase AbiEii toxin, Type IV TA system</fullName>
    </recommendedName>
</protein>
<dbReference type="STRING" id="1121298.SAMN05444401_3696"/>
<sequence length="195" mass="22565">MLFKVLSMVADKLNKENITWGIGASVMLHHYGLVSMPNDIDILVEIKDIEKVDSILKEMGEKKPLNPIKTYSTKYFYEYELQGVDIDVMAGLTINHEEGRYEYAFHKDSLVFAKGNDIGNDPSGEFNLDYITLPFTTLEDWYVIYQLIPGRENKVQLIEDYLKAKGTCRVDILKRTLNQPLPYKVEKRIKAFMML</sequence>
<evidence type="ECO:0008006" key="3">
    <source>
        <dbReference type="Google" id="ProtNLM"/>
    </source>
</evidence>
<evidence type="ECO:0000313" key="2">
    <source>
        <dbReference type="Proteomes" id="UP000184080"/>
    </source>
</evidence>
<reference evidence="1 2" key="1">
    <citation type="submission" date="2016-11" db="EMBL/GenBank/DDBJ databases">
        <authorList>
            <person name="Jaros S."/>
            <person name="Januszkiewicz K."/>
            <person name="Wedrychowicz H."/>
        </authorList>
    </citation>
    <scope>NUCLEOTIDE SEQUENCE [LARGE SCALE GENOMIC DNA]</scope>
    <source>
        <strain evidence="1 2">DSM 21864</strain>
    </source>
</reference>
<evidence type="ECO:0000313" key="1">
    <source>
        <dbReference type="EMBL" id="SHJ72131.1"/>
    </source>
</evidence>
<dbReference type="EMBL" id="FQZO01000007">
    <property type="protein sequence ID" value="SHJ72131.1"/>
    <property type="molecule type" value="Genomic_DNA"/>
</dbReference>
<accession>A0A1M6LLL3</accession>
<name>A0A1M6LLL3_9CLOT</name>
<dbReference type="SUPFAM" id="SSF81301">
    <property type="entry name" value="Nucleotidyltransferase"/>
    <property type="match status" value="1"/>
</dbReference>
<proteinExistence type="predicted"/>
<dbReference type="Proteomes" id="UP000184080">
    <property type="component" value="Unassembled WGS sequence"/>
</dbReference>
<dbReference type="InterPro" id="IPR043519">
    <property type="entry name" value="NT_sf"/>
</dbReference>